<evidence type="ECO:0000313" key="2">
    <source>
        <dbReference type="EMBL" id="CAE6474694.1"/>
    </source>
</evidence>
<dbReference type="AlphaFoldDB" id="A0A8H3C4E6"/>
<feature type="region of interest" description="Disordered" evidence="1">
    <location>
        <begin position="1"/>
        <end position="44"/>
    </location>
</feature>
<evidence type="ECO:0000256" key="1">
    <source>
        <dbReference type="SAM" id="MobiDB-lite"/>
    </source>
</evidence>
<protein>
    <recommendedName>
        <fullName evidence="4">BTB domain-containing protein</fullName>
    </recommendedName>
</protein>
<name>A0A8H3C4E6_9AGAM</name>
<organism evidence="2 3">
    <name type="scientific">Rhizoctonia solani</name>
    <dbReference type="NCBI Taxonomy" id="456999"/>
    <lineage>
        <taxon>Eukaryota</taxon>
        <taxon>Fungi</taxon>
        <taxon>Dikarya</taxon>
        <taxon>Basidiomycota</taxon>
        <taxon>Agaricomycotina</taxon>
        <taxon>Agaricomycetes</taxon>
        <taxon>Cantharellales</taxon>
        <taxon>Ceratobasidiaceae</taxon>
        <taxon>Rhizoctonia</taxon>
    </lineage>
</organism>
<evidence type="ECO:0008006" key="4">
    <source>
        <dbReference type="Google" id="ProtNLM"/>
    </source>
</evidence>
<dbReference type="EMBL" id="CAJMWX010001210">
    <property type="protein sequence ID" value="CAE6474694.1"/>
    <property type="molecule type" value="Genomic_DNA"/>
</dbReference>
<accession>A0A8H3C4E6</accession>
<feature type="compositionally biased region" description="Low complexity" evidence="1">
    <location>
        <begin position="17"/>
        <end position="31"/>
    </location>
</feature>
<evidence type="ECO:0000313" key="3">
    <source>
        <dbReference type="Proteomes" id="UP000663888"/>
    </source>
</evidence>
<comment type="caution">
    <text evidence="2">The sequence shown here is derived from an EMBL/GenBank/DDBJ whole genome shotgun (WGS) entry which is preliminary data.</text>
</comment>
<feature type="compositionally biased region" description="Polar residues" evidence="1">
    <location>
        <begin position="1"/>
        <end position="16"/>
    </location>
</feature>
<dbReference type="Proteomes" id="UP000663888">
    <property type="component" value="Unassembled WGS sequence"/>
</dbReference>
<sequence length="128" mass="13774">MSQPDNTGNNQAPPLNTSVSRPSTSSTMSSSLGPNSAAKPQNRDTKFYYRDGSAVFLAGNKLFKFQASLLAADPDVKDYEFKPMIKDVIDSFEPGIDKPGTSDALPIVLPADITAPSFRRFLIVVFGG</sequence>
<reference evidence="2" key="1">
    <citation type="submission" date="2021-01" db="EMBL/GenBank/DDBJ databases">
        <authorList>
            <person name="Kaushik A."/>
        </authorList>
    </citation>
    <scope>NUCLEOTIDE SEQUENCE</scope>
    <source>
        <strain evidence="2">AG4-R118</strain>
    </source>
</reference>
<gene>
    <name evidence="2" type="ORF">RDB_LOCUS114318</name>
</gene>
<proteinExistence type="predicted"/>